<dbReference type="PANTHER" id="PTHR35574">
    <property type="entry name" value="PUTATIVE-RELATED"/>
    <property type="match status" value="1"/>
</dbReference>
<dbReference type="InterPro" id="IPR010761">
    <property type="entry name" value="Clc_prot-like"/>
</dbReference>
<reference evidence="3" key="1">
    <citation type="submission" date="2022-11" db="UniProtKB">
        <authorList>
            <consortium name="WormBaseParasite"/>
        </authorList>
    </citation>
    <scope>IDENTIFICATION</scope>
</reference>
<evidence type="ECO:0000313" key="2">
    <source>
        <dbReference type="Proteomes" id="UP000887574"/>
    </source>
</evidence>
<keyword evidence="1" id="KW-0812">Transmembrane</keyword>
<protein>
    <submittedName>
        <fullName evidence="3">Clc-like protein 2</fullName>
    </submittedName>
</protein>
<dbReference type="GO" id="GO:0016020">
    <property type="term" value="C:membrane"/>
    <property type="evidence" value="ECO:0007669"/>
    <property type="project" value="InterPro"/>
</dbReference>
<keyword evidence="1" id="KW-1133">Transmembrane helix</keyword>
<keyword evidence="2" id="KW-1185">Reference proteome</keyword>
<dbReference type="Pfam" id="PF07062">
    <property type="entry name" value="Clc-like"/>
    <property type="match status" value="1"/>
</dbReference>
<name>A0A915EPU2_9BILA</name>
<evidence type="ECO:0000256" key="1">
    <source>
        <dbReference type="SAM" id="Phobius"/>
    </source>
</evidence>
<accession>A0A915EPU2</accession>
<sequence length="221" mass="24714">MILGIIGAMSPSWQVVDIREFQAEHHHGLWLDCSRAERAYKRSDHLADKSPLHCTYKFDAHAAKLLEENKSEIDSNAAALESEHHQFYGWHKAVLVFICLSLTAGCLALCVGVCTPCSPPCALMHCVLCFFSFFSACVASAIFFFAAHRVDSRFVQGLVGTYEQTIGEAFYCYIVGCILQMLVFILSIIGAYHALRSTRVEELVSRELAPLYHPRYGKTTV</sequence>
<dbReference type="AlphaFoldDB" id="A0A915EPU2"/>
<evidence type="ECO:0000313" key="3">
    <source>
        <dbReference type="WBParaSite" id="jg8204"/>
    </source>
</evidence>
<feature type="transmembrane region" description="Helical" evidence="1">
    <location>
        <begin position="126"/>
        <end position="148"/>
    </location>
</feature>
<proteinExistence type="predicted"/>
<dbReference type="PANTHER" id="PTHR35574:SF1">
    <property type="entry name" value="CLC-LIKE PROTEIN"/>
    <property type="match status" value="1"/>
</dbReference>
<dbReference type="WBParaSite" id="jg8204">
    <property type="protein sequence ID" value="jg8204"/>
    <property type="gene ID" value="jg8204"/>
</dbReference>
<feature type="transmembrane region" description="Helical" evidence="1">
    <location>
        <begin position="93"/>
        <end position="114"/>
    </location>
</feature>
<organism evidence="2 3">
    <name type="scientific">Ditylenchus dipsaci</name>
    <dbReference type="NCBI Taxonomy" id="166011"/>
    <lineage>
        <taxon>Eukaryota</taxon>
        <taxon>Metazoa</taxon>
        <taxon>Ecdysozoa</taxon>
        <taxon>Nematoda</taxon>
        <taxon>Chromadorea</taxon>
        <taxon>Rhabditida</taxon>
        <taxon>Tylenchina</taxon>
        <taxon>Tylenchomorpha</taxon>
        <taxon>Sphaerularioidea</taxon>
        <taxon>Anguinidae</taxon>
        <taxon>Anguininae</taxon>
        <taxon>Ditylenchus</taxon>
    </lineage>
</organism>
<keyword evidence="1" id="KW-0472">Membrane</keyword>
<dbReference type="Proteomes" id="UP000887574">
    <property type="component" value="Unplaced"/>
</dbReference>
<dbReference type="Gene3D" id="1.20.140.150">
    <property type="match status" value="1"/>
</dbReference>
<feature type="transmembrane region" description="Helical" evidence="1">
    <location>
        <begin position="168"/>
        <end position="192"/>
    </location>
</feature>